<evidence type="ECO:0008006" key="3">
    <source>
        <dbReference type="Google" id="ProtNLM"/>
    </source>
</evidence>
<gene>
    <name evidence="2" type="ORF">METZ01_LOCUS3756</name>
</gene>
<dbReference type="Pfam" id="PF02515">
    <property type="entry name" value="CoA_transf_3"/>
    <property type="match status" value="1"/>
</dbReference>
<dbReference type="EMBL" id="UINC01000195">
    <property type="protein sequence ID" value="SUZ50902.1"/>
    <property type="molecule type" value="Genomic_DNA"/>
</dbReference>
<dbReference type="InterPro" id="IPR003673">
    <property type="entry name" value="CoA-Trfase_fam_III"/>
</dbReference>
<organism evidence="2">
    <name type="scientific">marine metagenome</name>
    <dbReference type="NCBI Taxonomy" id="408172"/>
    <lineage>
        <taxon>unclassified sequences</taxon>
        <taxon>metagenomes</taxon>
        <taxon>ecological metagenomes</taxon>
    </lineage>
</organism>
<dbReference type="InterPro" id="IPR023606">
    <property type="entry name" value="CoA-Trfase_III_dom_1_sf"/>
</dbReference>
<dbReference type="Gene3D" id="3.40.50.10540">
    <property type="entry name" value="Crotonobetainyl-coa:carnitine coa-transferase, domain 1"/>
    <property type="match status" value="1"/>
</dbReference>
<dbReference type="GO" id="GO:0008410">
    <property type="term" value="F:CoA-transferase activity"/>
    <property type="evidence" value="ECO:0007669"/>
    <property type="project" value="TreeGrafter"/>
</dbReference>
<dbReference type="Gene3D" id="3.30.1540.10">
    <property type="entry name" value="formyl-coa transferase, domain 3"/>
    <property type="match status" value="1"/>
</dbReference>
<evidence type="ECO:0000256" key="1">
    <source>
        <dbReference type="ARBA" id="ARBA00022679"/>
    </source>
</evidence>
<accession>A0A381N8G4</accession>
<sequence>MPEESPRINLLDGVRVLDFTHVHAGPLCTYQLALMGADIIKVEAPGNGDQMRSMGQQLAPGMSPGFLGQNASKRSIALNLKTDDGVRVVHRLMEDADVVVINMRPGTADRIGIGYETARTVNPSIVYCAISGYGQEGPEADRPAMDHLIQGESGMFMATGTEDQPVRVGFAIADAGTAVIASSAILGALVRKGREGSGAFLDVSMLESCMALMGLNYYNFFATGKVGPRVGPNPLAQIGSAGTWKTKDGVLLVNANNQRLFERMARALGRGDLLEDDRFRDLNASGKHRDELRAILGEIFSTDTANHWDGVLRKAGVPSGQLKNLDDVVENPQLKFRNTLTTMSDVPGIDEALTFLGAGFTVDETPTRPTTVPPTLGRDSDDILTEIGINRLEIKRLRKIGVIA</sequence>
<dbReference type="AlphaFoldDB" id="A0A381N8G4"/>
<dbReference type="InterPro" id="IPR044855">
    <property type="entry name" value="CoA-Trfase_III_dom3_sf"/>
</dbReference>
<reference evidence="2" key="1">
    <citation type="submission" date="2018-05" db="EMBL/GenBank/DDBJ databases">
        <authorList>
            <person name="Lanie J.A."/>
            <person name="Ng W.-L."/>
            <person name="Kazmierczak K.M."/>
            <person name="Andrzejewski T.M."/>
            <person name="Davidsen T.M."/>
            <person name="Wayne K.J."/>
            <person name="Tettelin H."/>
            <person name="Glass J.I."/>
            <person name="Rusch D."/>
            <person name="Podicherti R."/>
            <person name="Tsui H.-C.T."/>
            <person name="Winkler M.E."/>
        </authorList>
    </citation>
    <scope>NUCLEOTIDE SEQUENCE</scope>
</reference>
<proteinExistence type="predicted"/>
<dbReference type="PANTHER" id="PTHR48207:SF3">
    <property type="entry name" value="SUCCINATE--HYDROXYMETHYLGLUTARATE COA-TRANSFERASE"/>
    <property type="match status" value="1"/>
</dbReference>
<dbReference type="PANTHER" id="PTHR48207">
    <property type="entry name" value="SUCCINATE--HYDROXYMETHYLGLUTARATE COA-TRANSFERASE"/>
    <property type="match status" value="1"/>
</dbReference>
<dbReference type="InterPro" id="IPR050483">
    <property type="entry name" value="CoA-transferase_III_domain"/>
</dbReference>
<dbReference type="SUPFAM" id="SSF89796">
    <property type="entry name" value="CoA-transferase family III (CaiB/BaiF)"/>
    <property type="match status" value="1"/>
</dbReference>
<protein>
    <recommendedName>
        <fullName evidence="3">CoA transferase</fullName>
    </recommendedName>
</protein>
<name>A0A381N8G4_9ZZZZ</name>
<evidence type="ECO:0000313" key="2">
    <source>
        <dbReference type="EMBL" id="SUZ50902.1"/>
    </source>
</evidence>
<keyword evidence="1" id="KW-0808">Transferase</keyword>